<gene>
    <name evidence="1" type="ORF">g.19894</name>
</gene>
<sequence>GVKERPHECCKIPPFFSEKDFEACGFKQLDASEGRQQGPPECSKQMCILNKYGLTKDDAVDQEAVSAYMDKYAETNEAFKPSVTLAKQRCLGRELPGPPQICEANKMVFCIGSTLFSECPVWEQTDGCQALKNHMEQCKPFFVKA</sequence>
<evidence type="ECO:0000313" key="1">
    <source>
        <dbReference type="EMBL" id="JAT88263.1"/>
    </source>
</evidence>
<organism evidence="1">
    <name type="scientific">Pectinophora gossypiella</name>
    <name type="common">Cotton pink bollworm</name>
    <name type="synonym">Depressaria gossypiella</name>
    <dbReference type="NCBI Taxonomy" id="13191"/>
    <lineage>
        <taxon>Eukaryota</taxon>
        <taxon>Metazoa</taxon>
        <taxon>Ecdysozoa</taxon>
        <taxon>Arthropoda</taxon>
        <taxon>Hexapoda</taxon>
        <taxon>Insecta</taxon>
        <taxon>Pterygota</taxon>
        <taxon>Neoptera</taxon>
        <taxon>Endopterygota</taxon>
        <taxon>Lepidoptera</taxon>
        <taxon>Glossata</taxon>
        <taxon>Ditrysia</taxon>
        <taxon>Gelechioidea</taxon>
        <taxon>Gelechiidae</taxon>
        <taxon>Apatetrinae</taxon>
        <taxon>Pectinophora</taxon>
    </lineage>
</organism>
<name>A0A1E1WML7_PECGO</name>
<feature type="non-terminal residue" evidence="1">
    <location>
        <position position="1"/>
    </location>
</feature>
<accession>A0A1E1WML7</accession>
<dbReference type="EMBL" id="GDQN01002791">
    <property type="protein sequence ID" value="JAT88263.1"/>
    <property type="molecule type" value="Transcribed_RNA"/>
</dbReference>
<reference evidence="1" key="1">
    <citation type="submission" date="2015-09" db="EMBL/GenBank/DDBJ databases">
        <title>De novo assembly of Pectinophora gossypiella (Pink Bollworm) gut transcriptome.</title>
        <authorList>
            <person name="Tassone E.E."/>
        </authorList>
    </citation>
    <scope>NUCLEOTIDE SEQUENCE</scope>
</reference>
<protein>
    <submittedName>
        <fullName evidence="1">Uncharacterized protein</fullName>
    </submittedName>
</protein>
<dbReference type="Gene3D" id="1.10.238.270">
    <property type="match status" value="1"/>
</dbReference>
<dbReference type="OrthoDB" id="7151184at2759"/>
<proteinExistence type="predicted"/>
<dbReference type="AlphaFoldDB" id="A0A1E1WML7"/>